<evidence type="ECO:0000256" key="4">
    <source>
        <dbReference type="ARBA" id="ARBA00022989"/>
    </source>
</evidence>
<keyword evidence="3 6" id="KW-0812">Transmembrane</keyword>
<keyword evidence="5 6" id="KW-0472">Membrane</keyword>
<keyword evidence="4 6" id="KW-1133">Transmembrane helix</keyword>
<dbReference type="InterPro" id="IPR004633">
    <property type="entry name" value="NaPi_cotrn-rel/YqeW-like"/>
</dbReference>
<evidence type="ECO:0000256" key="3">
    <source>
        <dbReference type="ARBA" id="ARBA00022692"/>
    </source>
</evidence>
<evidence type="ECO:0000256" key="2">
    <source>
        <dbReference type="ARBA" id="ARBA00022475"/>
    </source>
</evidence>
<dbReference type="EMBL" id="CYZL01000010">
    <property type="protein sequence ID" value="CUO23731.1"/>
    <property type="molecule type" value="Genomic_DNA"/>
</dbReference>
<dbReference type="Proteomes" id="UP000095390">
    <property type="component" value="Unassembled WGS sequence"/>
</dbReference>
<dbReference type="GO" id="GO:0005436">
    <property type="term" value="F:sodium:phosphate symporter activity"/>
    <property type="evidence" value="ECO:0007669"/>
    <property type="project" value="InterPro"/>
</dbReference>
<dbReference type="NCBIfam" id="NF037997">
    <property type="entry name" value="Na_Pi_symport"/>
    <property type="match status" value="1"/>
</dbReference>
<evidence type="ECO:0000259" key="7">
    <source>
        <dbReference type="Pfam" id="PF01895"/>
    </source>
</evidence>
<feature type="domain" description="PhoU" evidence="7">
    <location>
        <begin position="455"/>
        <end position="538"/>
    </location>
</feature>
<name>A0A173T9I4_9FIRM</name>
<evidence type="ECO:0000313" key="9">
    <source>
        <dbReference type="EMBL" id="CUO23731.1"/>
    </source>
</evidence>
<dbReference type="GO" id="GO:0044341">
    <property type="term" value="P:sodium-dependent phosphate transport"/>
    <property type="evidence" value="ECO:0007669"/>
    <property type="project" value="InterPro"/>
</dbReference>
<dbReference type="GeneID" id="75047298"/>
<keyword evidence="2" id="KW-1003">Cell membrane</keyword>
<reference evidence="10 11" key="1">
    <citation type="submission" date="2015-09" db="EMBL/GenBank/DDBJ databases">
        <authorList>
            <consortium name="Pathogen Informatics"/>
        </authorList>
    </citation>
    <scope>NUCLEOTIDE SEQUENCE [LARGE SCALE GENOMIC DNA]</scope>
    <source>
        <strain evidence="9 11">2789STDY5834835</strain>
        <strain evidence="8 10">2789STDY5834966</strain>
    </source>
</reference>
<organism evidence="8 10">
    <name type="scientific">Anaerobutyricum hallii</name>
    <dbReference type="NCBI Taxonomy" id="39488"/>
    <lineage>
        <taxon>Bacteria</taxon>
        <taxon>Bacillati</taxon>
        <taxon>Bacillota</taxon>
        <taxon>Clostridia</taxon>
        <taxon>Lachnospirales</taxon>
        <taxon>Lachnospiraceae</taxon>
        <taxon>Anaerobutyricum</taxon>
    </lineage>
</organism>
<evidence type="ECO:0000313" key="11">
    <source>
        <dbReference type="Proteomes" id="UP000095679"/>
    </source>
</evidence>
<dbReference type="AlphaFoldDB" id="A0A173T9I4"/>
<dbReference type="Pfam" id="PF01895">
    <property type="entry name" value="PhoU"/>
    <property type="match status" value="2"/>
</dbReference>
<feature type="transmembrane region" description="Helical" evidence="6">
    <location>
        <begin position="210"/>
        <end position="229"/>
    </location>
</feature>
<dbReference type="GO" id="GO:0005886">
    <property type="term" value="C:plasma membrane"/>
    <property type="evidence" value="ECO:0007669"/>
    <property type="project" value="UniProtKB-SubCell"/>
</dbReference>
<feature type="transmembrane region" description="Helical" evidence="6">
    <location>
        <begin position="101"/>
        <end position="122"/>
    </location>
</feature>
<dbReference type="Proteomes" id="UP000095679">
    <property type="component" value="Unassembled WGS sequence"/>
</dbReference>
<feature type="transmembrane region" description="Helical" evidence="6">
    <location>
        <begin position="241"/>
        <end position="260"/>
    </location>
</feature>
<feature type="transmembrane region" description="Helical" evidence="6">
    <location>
        <begin position="172"/>
        <end position="198"/>
    </location>
</feature>
<comment type="subcellular location">
    <subcellularLocation>
        <location evidence="1">Cell membrane</location>
        <topology evidence="1">Multi-pass membrane protein</topology>
    </subcellularLocation>
</comment>
<protein>
    <submittedName>
        <fullName evidence="8">Transcriptional regulator PhoU</fullName>
    </submittedName>
</protein>
<feature type="transmembrane region" description="Helical" evidence="6">
    <location>
        <begin position="47"/>
        <end position="80"/>
    </location>
</feature>
<dbReference type="PANTHER" id="PTHR10010">
    <property type="entry name" value="SOLUTE CARRIER FAMILY 34 SODIUM PHOSPHATE , MEMBER 2-RELATED"/>
    <property type="match status" value="1"/>
</dbReference>
<evidence type="ECO:0000256" key="1">
    <source>
        <dbReference type="ARBA" id="ARBA00004651"/>
    </source>
</evidence>
<evidence type="ECO:0000313" key="10">
    <source>
        <dbReference type="Proteomes" id="UP000095390"/>
    </source>
</evidence>
<dbReference type="EMBL" id="CYYC01000016">
    <property type="protein sequence ID" value="CUM99160.1"/>
    <property type="molecule type" value="Genomic_DNA"/>
</dbReference>
<dbReference type="Gene3D" id="1.20.58.220">
    <property type="entry name" value="Phosphate transport system protein phou homolog 2, domain 2"/>
    <property type="match status" value="1"/>
</dbReference>
<dbReference type="RefSeq" id="WP_005351765.1">
    <property type="nucleotide sequence ID" value="NZ_BLYK01000015.1"/>
</dbReference>
<dbReference type="InterPro" id="IPR026022">
    <property type="entry name" value="PhoU_dom"/>
</dbReference>
<gene>
    <name evidence="9" type="ORF">ERS852450_01432</name>
    <name evidence="8" type="ORF">ERS852578_01516</name>
</gene>
<sequence>MLVMLTELLSGLALFLFGMKFMSEGLQKAAGDKMRVILDRVTKNRFIAVIFGAIFTAIIQSSGATTVMEVSFVNAGLLTLEQSVGITFGANIGTTITAQLVSLKLTAIAPYIIFAGACLMMFGNKPITRKISEVIFGFGALFLGINSMTGALSRIPEYPVIMHWFSYLKNPFIALLVGLLFTVAVQSSSVTVSVLVLLADSHLVGLGSCLYFILGANIGSCTPAVMAAMNANKNAKRTAMVHFLFNALGMIIIGTILFFARNQIVDAISVLGGADNAKRFVANADTAFKVFQTIIFLPFASQFVKLTKLFIPGNKEGEEEDNGLHLEYIRKASSKFVPSTAVVEIIQEIERMAGLARENLVASMEALADKNLDKVKEINAREKIIDYLSSEITDYLVEVNRYELPLADSRRIGALFHVVIDLERIGDHAINILENAEKRSQLNEKFTGAGKEELTTMYTEVLQLFDKSMEMFVTNKKDNIDEIIDMENDVDQMQIDYQNQQVKRLSKGVCGVEIGLIFTDMVIGLERIADHSTNIAYSIFHENPEDAEEQQKVLAE</sequence>
<evidence type="ECO:0000256" key="6">
    <source>
        <dbReference type="SAM" id="Phobius"/>
    </source>
</evidence>
<feature type="transmembrane region" description="Helical" evidence="6">
    <location>
        <begin position="134"/>
        <end position="152"/>
    </location>
</feature>
<feature type="domain" description="PhoU" evidence="7">
    <location>
        <begin position="349"/>
        <end position="435"/>
    </location>
</feature>
<dbReference type="PANTHER" id="PTHR10010:SF46">
    <property type="entry name" value="SODIUM-DEPENDENT PHOSPHATE TRANSPORT PROTEIN 2B"/>
    <property type="match status" value="1"/>
</dbReference>
<evidence type="ECO:0000256" key="5">
    <source>
        <dbReference type="ARBA" id="ARBA00023136"/>
    </source>
</evidence>
<dbReference type="NCBIfam" id="TIGR00704">
    <property type="entry name" value="NaPi_cotrn_rel"/>
    <property type="match status" value="1"/>
</dbReference>
<dbReference type="Pfam" id="PF02690">
    <property type="entry name" value="Na_Pi_cotrans"/>
    <property type="match status" value="2"/>
</dbReference>
<dbReference type="SUPFAM" id="SSF109755">
    <property type="entry name" value="PhoU-like"/>
    <property type="match status" value="1"/>
</dbReference>
<evidence type="ECO:0000313" key="8">
    <source>
        <dbReference type="EMBL" id="CUM99160.1"/>
    </source>
</evidence>
<proteinExistence type="predicted"/>
<dbReference type="InterPro" id="IPR003841">
    <property type="entry name" value="Na/Pi_transpt"/>
</dbReference>
<accession>A0A173T9I4</accession>
<dbReference type="InterPro" id="IPR038078">
    <property type="entry name" value="PhoU-like_sf"/>
</dbReference>